<evidence type="ECO:0000256" key="1">
    <source>
        <dbReference type="SAM" id="Phobius"/>
    </source>
</evidence>
<name>A0A0K9Q0K9_ZOSMR</name>
<dbReference type="SUPFAM" id="SSF54495">
    <property type="entry name" value="UBC-like"/>
    <property type="match status" value="1"/>
</dbReference>
<comment type="caution">
    <text evidence="3">The sequence shown here is derived from an EMBL/GenBank/DDBJ whole genome shotgun (WGS) entry which is preliminary data.</text>
</comment>
<keyword evidence="1" id="KW-0812">Transmembrane</keyword>
<feature type="domain" description="UBC core" evidence="2">
    <location>
        <begin position="5"/>
        <end position="165"/>
    </location>
</feature>
<dbReference type="Pfam" id="PF00179">
    <property type="entry name" value="UQ_con"/>
    <property type="match status" value="1"/>
</dbReference>
<dbReference type="OrthoDB" id="1158011at2759"/>
<sequence>MADRACIKRLQKEYHAILKEPVSQVVAHPSTSDILEWHYVLEGSKGTAFSGGYYYGKIKFPSEYPFKPPSISMITPNGRFATNKKLCLSMSDFHPESWNPIWSGSSILTGLLSFMMDTDRTAGSITTSDNEKRRLAKLSLAYNCESKNCPQFKKLFPDYFELYKKQKSANKAQVTCNEQEASKQCSKDVDGGTVDLTTPKVEEQKGVNNRMVQRRQPRSKQLPSWLFVILISIFTIVMSLPFLQA</sequence>
<dbReference type="InterPro" id="IPR000608">
    <property type="entry name" value="UBC"/>
</dbReference>
<dbReference type="PANTHER" id="PTHR24067">
    <property type="entry name" value="UBIQUITIN-CONJUGATING ENZYME E2"/>
    <property type="match status" value="1"/>
</dbReference>
<dbReference type="GO" id="GO:0036503">
    <property type="term" value="P:ERAD pathway"/>
    <property type="evidence" value="ECO:0000318"/>
    <property type="project" value="GO_Central"/>
</dbReference>
<keyword evidence="4" id="KW-1185">Reference proteome</keyword>
<dbReference type="AlphaFoldDB" id="A0A0K9Q0K9"/>
<dbReference type="EMBL" id="LFYR01000244">
    <property type="protein sequence ID" value="KMZ74818.1"/>
    <property type="molecule type" value="Genomic_DNA"/>
</dbReference>
<dbReference type="InterPro" id="IPR016135">
    <property type="entry name" value="UBQ-conjugating_enzyme/RWD"/>
</dbReference>
<gene>
    <name evidence="3" type="ORF">ZOSMA_122G00860</name>
</gene>
<protein>
    <submittedName>
        <fullName evidence="3">Ubiquitin conjugating enzyme 2</fullName>
    </submittedName>
</protein>
<dbReference type="OMA" id="FTNYHPE"/>
<organism evidence="3 4">
    <name type="scientific">Zostera marina</name>
    <name type="common">Eelgrass</name>
    <dbReference type="NCBI Taxonomy" id="29655"/>
    <lineage>
        <taxon>Eukaryota</taxon>
        <taxon>Viridiplantae</taxon>
        <taxon>Streptophyta</taxon>
        <taxon>Embryophyta</taxon>
        <taxon>Tracheophyta</taxon>
        <taxon>Spermatophyta</taxon>
        <taxon>Magnoliopsida</taxon>
        <taxon>Liliopsida</taxon>
        <taxon>Zosteraceae</taxon>
        <taxon>Zostera</taxon>
    </lineage>
</organism>
<evidence type="ECO:0000313" key="4">
    <source>
        <dbReference type="Proteomes" id="UP000036987"/>
    </source>
</evidence>
<dbReference type="GO" id="GO:0000209">
    <property type="term" value="P:protein polyubiquitination"/>
    <property type="evidence" value="ECO:0000318"/>
    <property type="project" value="GO_Central"/>
</dbReference>
<evidence type="ECO:0000313" key="3">
    <source>
        <dbReference type="EMBL" id="KMZ74818.1"/>
    </source>
</evidence>
<keyword evidence="1" id="KW-1133">Transmembrane helix</keyword>
<dbReference type="GO" id="GO:0005634">
    <property type="term" value="C:nucleus"/>
    <property type="evidence" value="ECO:0000318"/>
    <property type="project" value="GO_Central"/>
</dbReference>
<dbReference type="GO" id="GO:0061631">
    <property type="term" value="F:ubiquitin conjugating enzyme activity"/>
    <property type="evidence" value="ECO:0000318"/>
    <property type="project" value="GO_Central"/>
</dbReference>
<evidence type="ECO:0000259" key="2">
    <source>
        <dbReference type="PROSITE" id="PS50127"/>
    </source>
</evidence>
<dbReference type="SMART" id="SM00212">
    <property type="entry name" value="UBCc"/>
    <property type="match status" value="1"/>
</dbReference>
<proteinExistence type="predicted"/>
<dbReference type="InterPro" id="IPR050113">
    <property type="entry name" value="Ub_conjugating_enzyme"/>
</dbReference>
<dbReference type="FunFam" id="3.10.110.10:FF:000109">
    <property type="entry name" value="Ubiquitin-conjugating enzyme E2 J2-like"/>
    <property type="match status" value="1"/>
</dbReference>
<dbReference type="PROSITE" id="PS50127">
    <property type="entry name" value="UBC_2"/>
    <property type="match status" value="1"/>
</dbReference>
<reference evidence="4" key="1">
    <citation type="journal article" date="2016" name="Nature">
        <title>The genome of the seagrass Zostera marina reveals angiosperm adaptation to the sea.</title>
        <authorList>
            <person name="Olsen J.L."/>
            <person name="Rouze P."/>
            <person name="Verhelst B."/>
            <person name="Lin Y.-C."/>
            <person name="Bayer T."/>
            <person name="Collen J."/>
            <person name="Dattolo E."/>
            <person name="De Paoli E."/>
            <person name="Dittami S."/>
            <person name="Maumus F."/>
            <person name="Michel G."/>
            <person name="Kersting A."/>
            <person name="Lauritano C."/>
            <person name="Lohaus R."/>
            <person name="Toepel M."/>
            <person name="Tonon T."/>
            <person name="Vanneste K."/>
            <person name="Amirebrahimi M."/>
            <person name="Brakel J."/>
            <person name="Bostroem C."/>
            <person name="Chovatia M."/>
            <person name="Grimwood J."/>
            <person name="Jenkins J.W."/>
            <person name="Jueterbock A."/>
            <person name="Mraz A."/>
            <person name="Stam W.T."/>
            <person name="Tice H."/>
            <person name="Bornberg-Bauer E."/>
            <person name="Green P.J."/>
            <person name="Pearson G.A."/>
            <person name="Procaccini G."/>
            <person name="Duarte C.M."/>
            <person name="Schmutz J."/>
            <person name="Reusch T.B.H."/>
            <person name="Van de Peer Y."/>
        </authorList>
    </citation>
    <scope>NUCLEOTIDE SEQUENCE [LARGE SCALE GENOMIC DNA]</scope>
    <source>
        <strain evidence="4">cv. Finnish</strain>
    </source>
</reference>
<dbReference type="CDD" id="cd23799">
    <property type="entry name" value="UBCc_UBE2J"/>
    <property type="match status" value="1"/>
</dbReference>
<dbReference type="Proteomes" id="UP000036987">
    <property type="component" value="Unassembled WGS sequence"/>
</dbReference>
<accession>A0A0K9Q0K9</accession>
<dbReference type="STRING" id="29655.A0A0K9Q0K9"/>
<dbReference type="GO" id="GO:0005783">
    <property type="term" value="C:endoplasmic reticulum"/>
    <property type="evidence" value="ECO:0000318"/>
    <property type="project" value="GO_Central"/>
</dbReference>
<keyword evidence="1" id="KW-0472">Membrane</keyword>
<dbReference type="Gene3D" id="3.10.110.10">
    <property type="entry name" value="Ubiquitin Conjugating Enzyme"/>
    <property type="match status" value="1"/>
</dbReference>
<feature type="transmembrane region" description="Helical" evidence="1">
    <location>
        <begin position="224"/>
        <end position="243"/>
    </location>
</feature>